<sequence length="393" mass="40916">MGAACSSPSDEEVHTSNVPQRTAPLDTGSRGSRASDGAASKPRANGRHSIAYAPAEITSPRGSCEPASAKGPLDASLGNATRHGVSPGPSGSSYAKINQDRGVAYWPFNSSHNEALFCVFDGHGCNGEKVSEFCMKAIPAALQEHGDELRSHPEEVLTKAVCSVDKAVLKKNGGQFARSCGTTSTIVYINGSTLWAACSGDSRAVLGSSKGGKIRARDLTNDHKPDGEGELERILNAGGEVSRGEYGRPARVWAAGKIGLAMSRSVGDGECKKYGVIPNPEVQRFELAAAPDAKPEGDGDRFVIVASDGVWEFIESQEAGEAPTLELGLSGISEMGAGDSSPAPGGKPPPKSGGRGSTAASQEKAGDDFQNRRLSVAARDDDEWSDESDRDGE</sequence>
<evidence type="ECO:0000313" key="8">
    <source>
        <dbReference type="Proteomes" id="UP000013827"/>
    </source>
</evidence>
<feature type="region of interest" description="Disordered" evidence="5">
    <location>
        <begin position="331"/>
        <end position="393"/>
    </location>
</feature>
<dbReference type="HOGENOM" id="CLU_673432_0_0_1"/>
<dbReference type="PANTHER" id="PTHR47992">
    <property type="entry name" value="PROTEIN PHOSPHATASE"/>
    <property type="match status" value="1"/>
</dbReference>
<keyword evidence="3 4" id="KW-0904">Protein phosphatase</keyword>
<evidence type="ECO:0000313" key="7">
    <source>
        <dbReference type="EnsemblProtists" id="EOD19172"/>
    </source>
</evidence>
<evidence type="ECO:0000256" key="2">
    <source>
        <dbReference type="ARBA" id="ARBA00022801"/>
    </source>
</evidence>
<organism evidence="7 8">
    <name type="scientific">Emiliania huxleyi (strain CCMP1516)</name>
    <dbReference type="NCBI Taxonomy" id="280463"/>
    <lineage>
        <taxon>Eukaryota</taxon>
        <taxon>Haptista</taxon>
        <taxon>Haptophyta</taxon>
        <taxon>Prymnesiophyceae</taxon>
        <taxon>Isochrysidales</taxon>
        <taxon>Noelaerhabdaceae</taxon>
        <taxon>Emiliania</taxon>
    </lineage>
</organism>
<comment type="similarity">
    <text evidence="4">Belongs to the PP2C family.</text>
</comment>
<dbReference type="InterPro" id="IPR015655">
    <property type="entry name" value="PP2C"/>
</dbReference>
<name>A0A0D3J6N7_EMIH1</name>
<dbReference type="GO" id="GO:0004722">
    <property type="term" value="F:protein serine/threonine phosphatase activity"/>
    <property type="evidence" value="ECO:0007669"/>
    <property type="project" value="InterPro"/>
</dbReference>
<proteinExistence type="inferred from homology"/>
<dbReference type="SUPFAM" id="SSF81606">
    <property type="entry name" value="PP2C-like"/>
    <property type="match status" value="1"/>
</dbReference>
<dbReference type="PaxDb" id="2903-EOD19172"/>
<dbReference type="Gene3D" id="3.60.40.10">
    <property type="entry name" value="PPM-type phosphatase domain"/>
    <property type="match status" value="1"/>
</dbReference>
<evidence type="ECO:0000256" key="1">
    <source>
        <dbReference type="ARBA" id="ARBA00022723"/>
    </source>
</evidence>
<keyword evidence="8" id="KW-1185">Reference proteome</keyword>
<dbReference type="KEGG" id="ehx:EMIHUDRAFT_458791"/>
<dbReference type="RefSeq" id="XP_005771601.1">
    <property type="nucleotide sequence ID" value="XM_005771544.1"/>
</dbReference>
<dbReference type="eggNOG" id="KOG0698">
    <property type="taxonomic scope" value="Eukaryota"/>
</dbReference>
<dbReference type="PROSITE" id="PS51746">
    <property type="entry name" value="PPM_2"/>
    <property type="match status" value="1"/>
</dbReference>
<dbReference type="InterPro" id="IPR036457">
    <property type="entry name" value="PPM-type-like_dom_sf"/>
</dbReference>
<feature type="compositionally biased region" description="Acidic residues" evidence="5">
    <location>
        <begin position="380"/>
        <end position="393"/>
    </location>
</feature>
<dbReference type="Pfam" id="PF00481">
    <property type="entry name" value="PP2C"/>
    <property type="match status" value="1"/>
</dbReference>
<dbReference type="CDD" id="cd00143">
    <property type="entry name" value="PP2Cc"/>
    <property type="match status" value="1"/>
</dbReference>
<dbReference type="Proteomes" id="UP000013827">
    <property type="component" value="Unassembled WGS sequence"/>
</dbReference>
<evidence type="ECO:0000256" key="5">
    <source>
        <dbReference type="SAM" id="MobiDB-lite"/>
    </source>
</evidence>
<keyword evidence="1" id="KW-0479">Metal-binding</keyword>
<dbReference type="InterPro" id="IPR000222">
    <property type="entry name" value="PP2C_BS"/>
</dbReference>
<dbReference type="InterPro" id="IPR001932">
    <property type="entry name" value="PPM-type_phosphatase-like_dom"/>
</dbReference>
<keyword evidence="2 4" id="KW-0378">Hydrolase</keyword>
<accession>A0A0D3J6N7</accession>
<dbReference type="STRING" id="2903.R1CA20"/>
<evidence type="ECO:0000256" key="3">
    <source>
        <dbReference type="ARBA" id="ARBA00022912"/>
    </source>
</evidence>
<feature type="compositionally biased region" description="Low complexity" evidence="5">
    <location>
        <begin position="28"/>
        <end position="40"/>
    </location>
</feature>
<dbReference type="EnsemblProtists" id="EOD19172">
    <property type="protein sequence ID" value="EOD19172"/>
    <property type="gene ID" value="EMIHUDRAFT_458791"/>
</dbReference>
<feature type="domain" description="PPM-type phosphatase" evidence="6">
    <location>
        <begin position="82"/>
        <end position="393"/>
    </location>
</feature>
<evidence type="ECO:0000256" key="4">
    <source>
        <dbReference type="RuleBase" id="RU003465"/>
    </source>
</evidence>
<dbReference type="AlphaFoldDB" id="A0A0D3J6N7"/>
<evidence type="ECO:0000259" key="6">
    <source>
        <dbReference type="PROSITE" id="PS51746"/>
    </source>
</evidence>
<reference evidence="7" key="2">
    <citation type="submission" date="2024-10" db="UniProtKB">
        <authorList>
            <consortium name="EnsemblProtists"/>
        </authorList>
    </citation>
    <scope>IDENTIFICATION</scope>
</reference>
<dbReference type="SMART" id="SM00332">
    <property type="entry name" value="PP2Cc"/>
    <property type="match status" value="1"/>
</dbReference>
<dbReference type="PROSITE" id="PS01032">
    <property type="entry name" value="PPM_1"/>
    <property type="match status" value="1"/>
</dbReference>
<feature type="region of interest" description="Disordered" evidence="5">
    <location>
        <begin position="1"/>
        <end position="93"/>
    </location>
</feature>
<dbReference type="GeneID" id="17264723"/>
<reference evidence="8" key="1">
    <citation type="journal article" date="2013" name="Nature">
        <title>Pan genome of the phytoplankton Emiliania underpins its global distribution.</title>
        <authorList>
            <person name="Read B.A."/>
            <person name="Kegel J."/>
            <person name="Klute M.J."/>
            <person name="Kuo A."/>
            <person name="Lefebvre S.C."/>
            <person name="Maumus F."/>
            <person name="Mayer C."/>
            <person name="Miller J."/>
            <person name="Monier A."/>
            <person name="Salamov A."/>
            <person name="Young J."/>
            <person name="Aguilar M."/>
            <person name="Claverie J.M."/>
            <person name="Frickenhaus S."/>
            <person name="Gonzalez K."/>
            <person name="Herman E.K."/>
            <person name="Lin Y.C."/>
            <person name="Napier J."/>
            <person name="Ogata H."/>
            <person name="Sarno A.F."/>
            <person name="Shmutz J."/>
            <person name="Schroeder D."/>
            <person name="de Vargas C."/>
            <person name="Verret F."/>
            <person name="von Dassow P."/>
            <person name="Valentin K."/>
            <person name="Van de Peer Y."/>
            <person name="Wheeler G."/>
            <person name="Dacks J.B."/>
            <person name="Delwiche C.F."/>
            <person name="Dyhrman S.T."/>
            <person name="Glockner G."/>
            <person name="John U."/>
            <person name="Richards T."/>
            <person name="Worden A.Z."/>
            <person name="Zhang X."/>
            <person name="Grigoriev I.V."/>
            <person name="Allen A.E."/>
            <person name="Bidle K."/>
            <person name="Borodovsky M."/>
            <person name="Bowler C."/>
            <person name="Brownlee C."/>
            <person name="Cock J.M."/>
            <person name="Elias M."/>
            <person name="Gladyshev V.N."/>
            <person name="Groth M."/>
            <person name="Guda C."/>
            <person name="Hadaegh A."/>
            <person name="Iglesias-Rodriguez M.D."/>
            <person name="Jenkins J."/>
            <person name="Jones B.M."/>
            <person name="Lawson T."/>
            <person name="Leese F."/>
            <person name="Lindquist E."/>
            <person name="Lobanov A."/>
            <person name="Lomsadze A."/>
            <person name="Malik S.B."/>
            <person name="Marsh M.E."/>
            <person name="Mackinder L."/>
            <person name="Mock T."/>
            <person name="Mueller-Roeber B."/>
            <person name="Pagarete A."/>
            <person name="Parker M."/>
            <person name="Probert I."/>
            <person name="Quesneville H."/>
            <person name="Raines C."/>
            <person name="Rensing S.A."/>
            <person name="Riano-Pachon D.M."/>
            <person name="Richier S."/>
            <person name="Rokitta S."/>
            <person name="Shiraiwa Y."/>
            <person name="Soanes D.M."/>
            <person name="van der Giezen M."/>
            <person name="Wahlund T.M."/>
            <person name="Williams B."/>
            <person name="Wilson W."/>
            <person name="Wolfe G."/>
            <person name="Wurch L.L."/>
        </authorList>
    </citation>
    <scope>NUCLEOTIDE SEQUENCE</scope>
</reference>
<protein>
    <recommendedName>
        <fullName evidence="6">PPM-type phosphatase domain-containing protein</fullName>
    </recommendedName>
</protein>
<dbReference type="GO" id="GO:0046872">
    <property type="term" value="F:metal ion binding"/>
    <property type="evidence" value="ECO:0007669"/>
    <property type="project" value="UniProtKB-KW"/>
</dbReference>